<keyword evidence="1" id="KW-1133">Transmembrane helix</keyword>
<accession>A0A8D8ZRG0</accession>
<keyword evidence="1" id="KW-0472">Membrane</keyword>
<proteinExistence type="predicted"/>
<dbReference type="EMBL" id="HBUF01532976">
    <property type="protein sequence ID" value="CAG6752330.1"/>
    <property type="molecule type" value="Transcribed_RNA"/>
</dbReference>
<evidence type="ECO:0000313" key="2">
    <source>
        <dbReference type="EMBL" id="CAG6752330.1"/>
    </source>
</evidence>
<organism evidence="2">
    <name type="scientific">Cacopsylla melanoneura</name>
    <dbReference type="NCBI Taxonomy" id="428564"/>
    <lineage>
        <taxon>Eukaryota</taxon>
        <taxon>Metazoa</taxon>
        <taxon>Ecdysozoa</taxon>
        <taxon>Arthropoda</taxon>
        <taxon>Hexapoda</taxon>
        <taxon>Insecta</taxon>
        <taxon>Pterygota</taxon>
        <taxon>Neoptera</taxon>
        <taxon>Paraneoptera</taxon>
        <taxon>Hemiptera</taxon>
        <taxon>Sternorrhyncha</taxon>
        <taxon>Psylloidea</taxon>
        <taxon>Psyllidae</taxon>
        <taxon>Psyllinae</taxon>
        <taxon>Cacopsylla</taxon>
    </lineage>
</organism>
<evidence type="ECO:0000256" key="1">
    <source>
        <dbReference type="SAM" id="Phobius"/>
    </source>
</evidence>
<keyword evidence="1" id="KW-0812">Transmembrane</keyword>
<reference evidence="2" key="1">
    <citation type="submission" date="2021-05" db="EMBL/GenBank/DDBJ databases">
        <authorList>
            <person name="Alioto T."/>
            <person name="Alioto T."/>
            <person name="Gomez Garrido J."/>
        </authorList>
    </citation>
    <scope>NUCLEOTIDE SEQUENCE</scope>
</reference>
<feature type="transmembrane region" description="Helical" evidence="1">
    <location>
        <begin position="48"/>
        <end position="71"/>
    </location>
</feature>
<dbReference type="AlphaFoldDB" id="A0A8D8ZRG0"/>
<feature type="transmembrane region" description="Helical" evidence="1">
    <location>
        <begin position="21"/>
        <end position="42"/>
    </location>
</feature>
<sequence length="109" mass="11427">MALLISIGDDESKIPSPFRSVIILYMSGIPSLLISIGVNMLSGRLSPFISAIVGGIIPGIPIPGGIIPGIMPGSTVNIRAIEYRRIALSRSIGITESGYPLPLRSNGKL</sequence>
<protein>
    <submittedName>
        <fullName evidence="2">Uncharacterized protein</fullName>
    </submittedName>
</protein>
<name>A0A8D8ZRG0_9HEMI</name>